<dbReference type="OrthoDB" id="4427130at2"/>
<sequence>MTIPAHVLTAFTSSSTVDLGDGEPVQLGPEWGYGQALGSVVFTPASDTAHFSARVRDKLSISGVRVSRPLRSTDGRFVVGGYAASTLIDGHLAERADEAVAASLRIADSLNPIAPPGGSARGDAFAQAERQAFAEAEERFGSIDAPLQVGHADVAGTLLFDGPHAPGLTDVVPFAEVRPHAATAAWCIADHLIYGVRDEVDLSLLDRFAHIPDVEHLVWAGVRYRELVAEGFPDVNSLTCSNISRVKEALMSRSSDTI</sequence>
<evidence type="ECO:0000313" key="1">
    <source>
        <dbReference type="EMBL" id="TNL98399.1"/>
    </source>
</evidence>
<comment type="caution">
    <text evidence="1">The sequence shown here is derived from an EMBL/GenBank/DDBJ whole genome shotgun (WGS) entry which is preliminary data.</text>
</comment>
<dbReference type="AlphaFoldDB" id="A0A5C4U3Z9"/>
<protein>
    <recommendedName>
        <fullName evidence="3">TIGR02569 family protein</fullName>
    </recommendedName>
</protein>
<evidence type="ECO:0000313" key="2">
    <source>
        <dbReference type="Proteomes" id="UP000312032"/>
    </source>
</evidence>
<name>A0A5C4U3Z9_9CORY</name>
<gene>
    <name evidence="1" type="ORF">FHE74_04160</name>
</gene>
<organism evidence="1 2">
    <name type="scientific">Corynebacterium tapiri</name>
    <dbReference type="NCBI Taxonomy" id="1448266"/>
    <lineage>
        <taxon>Bacteria</taxon>
        <taxon>Bacillati</taxon>
        <taxon>Actinomycetota</taxon>
        <taxon>Actinomycetes</taxon>
        <taxon>Mycobacteriales</taxon>
        <taxon>Corynebacteriaceae</taxon>
        <taxon>Corynebacterium</taxon>
    </lineage>
</organism>
<reference evidence="1 2" key="1">
    <citation type="submission" date="2019-06" db="EMBL/GenBank/DDBJ databases">
        <authorList>
            <person name="Li J."/>
        </authorList>
    </citation>
    <scope>NUCLEOTIDE SEQUENCE [LARGE SCALE GENOMIC DNA]</scope>
    <source>
        <strain evidence="1 2">LMG 28165</strain>
    </source>
</reference>
<dbReference type="RefSeq" id="WP_139465244.1">
    <property type="nucleotide sequence ID" value="NZ_VDHJ01000005.1"/>
</dbReference>
<proteinExistence type="predicted"/>
<keyword evidence="2" id="KW-1185">Reference proteome</keyword>
<evidence type="ECO:0008006" key="3">
    <source>
        <dbReference type="Google" id="ProtNLM"/>
    </source>
</evidence>
<dbReference type="EMBL" id="VDHJ01000005">
    <property type="protein sequence ID" value="TNL98399.1"/>
    <property type="molecule type" value="Genomic_DNA"/>
</dbReference>
<dbReference type="Proteomes" id="UP000312032">
    <property type="component" value="Unassembled WGS sequence"/>
</dbReference>
<accession>A0A5C4U3Z9</accession>